<name>A0ABR9LCB2_9PSEU</name>
<dbReference type="EMBL" id="JADBEJ010000005">
    <property type="protein sequence ID" value="MBE1577736.1"/>
    <property type="molecule type" value="Genomic_DNA"/>
</dbReference>
<feature type="compositionally biased region" description="Low complexity" evidence="1">
    <location>
        <begin position="152"/>
        <end position="175"/>
    </location>
</feature>
<organism evidence="2 3">
    <name type="scientific">Amycolatopsis roodepoortensis</name>
    <dbReference type="NCBI Taxonomy" id="700274"/>
    <lineage>
        <taxon>Bacteria</taxon>
        <taxon>Bacillati</taxon>
        <taxon>Actinomycetota</taxon>
        <taxon>Actinomycetes</taxon>
        <taxon>Pseudonocardiales</taxon>
        <taxon>Pseudonocardiaceae</taxon>
        <taxon>Amycolatopsis</taxon>
    </lineage>
</organism>
<keyword evidence="3" id="KW-1185">Reference proteome</keyword>
<proteinExistence type="predicted"/>
<evidence type="ECO:0000313" key="3">
    <source>
        <dbReference type="Proteomes" id="UP000656548"/>
    </source>
</evidence>
<protein>
    <submittedName>
        <fullName evidence="2">Uncharacterized protein</fullName>
    </submittedName>
</protein>
<feature type="region of interest" description="Disordered" evidence="1">
    <location>
        <begin position="144"/>
        <end position="175"/>
    </location>
</feature>
<sequence length="244" mass="25517">MGPPRASGADPHLDGHWRCTCQFSPRERGWSHLHVPLPPLHDVLPAHAGLTPSMRWEQWSCPKCSHASGADPVFDVAASMVKLLSPRERGWFTHSANLGQVQAVPPARTGWSVDEVNVACGADVLPARAGWSLRTLHPPPDGLLSARAGLIRPGASGTGASPSSPRASRAVPRSDAARGLALAVLPTQTGLVSPPGGRWSTSSAPRPSGGSFKPLCDAAARQVPGELAAPYRQLTTGSPSIEMA</sequence>
<reference evidence="2 3" key="1">
    <citation type="submission" date="2020-10" db="EMBL/GenBank/DDBJ databases">
        <title>Sequencing the genomes of 1000 actinobacteria strains.</title>
        <authorList>
            <person name="Klenk H.-P."/>
        </authorList>
    </citation>
    <scope>NUCLEOTIDE SEQUENCE [LARGE SCALE GENOMIC DNA]</scope>
    <source>
        <strain evidence="2 3">DSM 46661</strain>
    </source>
</reference>
<evidence type="ECO:0000313" key="2">
    <source>
        <dbReference type="EMBL" id="MBE1577736.1"/>
    </source>
</evidence>
<gene>
    <name evidence="2" type="ORF">H4W30_004796</name>
</gene>
<accession>A0ABR9LCB2</accession>
<feature type="region of interest" description="Disordered" evidence="1">
    <location>
        <begin position="187"/>
        <end position="214"/>
    </location>
</feature>
<comment type="caution">
    <text evidence="2">The sequence shown here is derived from an EMBL/GenBank/DDBJ whole genome shotgun (WGS) entry which is preliminary data.</text>
</comment>
<dbReference type="Proteomes" id="UP000656548">
    <property type="component" value="Unassembled WGS sequence"/>
</dbReference>
<evidence type="ECO:0000256" key="1">
    <source>
        <dbReference type="SAM" id="MobiDB-lite"/>
    </source>
</evidence>